<keyword evidence="2" id="KW-1185">Reference proteome</keyword>
<proteinExistence type="predicted"/>
<dbReference type="RefSeq" id="WP_370596557.1">
    <property type="nucleotide sequence ID" value="NZ_JALBUR010000037.1"/>
</dbReference>
<dbReference type="EMBL" id="JALBUR010000037">
    <property type="protein sequence ID" value="MDX8420416.1"/>
    <property type="molecule type" value="Genomic_DNA"/>
</dbReference>
<protein>
    <recommendedName>
        <fullName evidence="3">Ribbon-helix-helix protein CopG domain-containing protein</fullName>
    </recommendedName>
</protein>
<comment type="caution">
    <text evidence="1">The sequence shown here is derived from an EMBL/GenBank/DDBJ whole genome shotgun (WGS) entry which is preliminary data.</text>
</comment>
<organism evidence="1 2">
    <name type="scientific">Grylomicrobium aquisgranensis</name>
    <dbReference type="NCBI Taxonomy" id="2926318"/>
    <lineage>
        <taxon>Bacteria</taxon>
        <taxon>Bacillati</taxon>
        <taxon>Bacillota</taxon>
        <taxon>Erysipelotrichia</taxon>
        <taxon>Erysipelotrichales</taxon>
        <taxon>Erysipelotrichaceae</taxon>
        <taxon>Grylomicrobium</taxon>
    </lineage>
</organism>
<dbReference type="AlphaFoldDB" id="A0AB35U6M2"/>
<gene>
    <name evidence="1" type="ORF">MOZ60_10000</name>
</gene>
<evidence type="ECO:0000313" key="1">
    <source>
        <dbReference type="EMBL" id="MDX8420416.1"/>
    </source>
</evidence>
<evidence type="ECO:0008006" key="3">
    <source>
        <dbReference type="Google" id="ProtNLM"/>
    </source>
</evidence>
<sequence length="150" mass="17883">MKKISLRIDDNIDEMLSDLEREDALSSASENREPMNRTQIIRQAIRQYYAAHSNGKAQNAFLDMMRIEMETLLDDYFKKQYAVIAGRTSEIDEHLQRYAVKNLLLWKMFLVDNDWNTVTDPERIRRYLDEETVFEKIVDERVQDEMKGNK</sequence>
<name>A0AB35U6M2_9FIRM</name>
<evidence type="ECO:0000313" key="2">
    <source>
        <dbReference type="Proteomes" id="UP001286174"/>
    </source>
</evidence>
<dbReference type="Proteomes" id="UP001286174">
    <property type="component" value="Unassembled WGS sequence"/>
</dbReference>
<accession>A0AB35U6M2</accession>
<reference evidence="1 2" key="1">
    <citation type="submission" date="2022-03" db="EMBL/GenBank/DDBJ databases">
        <title>Novel taxa within the pig intestine.</title>
        <authorList>
            <person name="Wylensek D."/>
            <person name="Bishof K."/>
            <person name="Afrizal A."/>
            <person name="Clavel T."/>
        </authorList>
    </citation>
    <scope>NUCLEOTIDE SEQUENCE [LARGE SCALE GENOMIC DNA]</scope>
    <source>
        <strain evidence="1 2">CLA-KB-P133</strain>
    </source>
</reference>